<sequence length="163" mass="18393">MGRALPGRVALLLLVLWAKLPESLAVWQSSTFEMGGLAEDMRWRYLTKFGFGLGVGSYKYRFRTEGTPAAGVDGLSQNVSLTFESYLDEDWPGDESIKHSCSRTEKKHRPAEVSIAPTGEWTKWFSSSVRHNVRSHVWYYAVSDCKGSLPPGQKVTFEWEALQ</sequence>
<dbReference type="Proteomes" id="UP000654075">
    <property type="component" value="Unassembled WGS sequence"/>
</dbReference>
<dbReference type="PANTHER" id="PTHR23252:SF24">
    <property type="entry name" value="TRANSMEMBRANE PROTEIN 145"/>
    <property type="match status" value="1"/>
</dbReference>
<dbReference type="InterPro" id="IPR047831">
    <property type="entry name" value="GPR180/TMEM145"/>
</dbReference>
<comment type="caution">
    <text evidence="2">The sequence shown here is derived from an EMBL/GenBank/DDBJ whole genome shotgun (WGS) entry which is preliminary data.</text>
</comment>
<evidence type="ECO:0000313" key="2">
    <source>
        <dbReference type="EMBL" id="CAE8602706.1"/>
    </source>
</evidence>
<proteinExistence type="predicted"/>
<evidence type="ECO:0000256" key="1">
    <source>
        <dbReference type="SAM" id="SignalP"/>
    </source>
</evidence>
<gene>
    <name evidence="2" type="ORF">PGLA1383_LOCUS20944</name>
</gene>
<accession>A0A813EY21</accession>
<dbReference type="PANTHER" id="PTHR23252">
    <property type="entry name" value="INTIMAL THICKNESS RECEPTOR-RELATED"/>
    <property type="match status" value="1"/>
</dbReference>
<feature type="non-terminal residue" evidence="2">
    <location>
        <position position="163"/>
    </location>
</feature>
<evidence type="ECO:0000313" key="3">
    <source>
        <dbReference type="Proteomes" id="UP000654075"/>
    </source>
</evidence>
<keyword evidence="3" id="KW-1185">Reference proteome</keyword>
<protein>
    <submittedName>
        <fullName evidence="2">Uncharacterized protein</fullName>
    </submittedName>
</protein>
<feature type="chain" id="PRO_5032956730" evidence="1">
    <location>
        <begin position="26"/>
        <end position="163"/>
    </location>
</feature>
<feature type="signal peptide" evidence="1">
    <location>
        <begin position="1"/>
        <end position="25"/>
    </location>
</feature>
<keyword evidence="1" id="KW-0732">Signal</keyword>
<dbReference type="AlphaFoldDB" id="A0A813EY21"/>
<organism evidence="2 3">
    <name type="scientific">Polarella glacialis</name>
    <name type="common">Dinoflagellate</name>
    <dbReference type="NCBI Taxonomy" id="89957"/>
    <lineage>
        <taxon>Eukaryota</taxon>
        <taxon>Sar</taxon>
        <taxon>Alveolata</taxon>
        <taxon>Dinophyceae</taxon>
        <taxon>Suessiales</taxon>
        <taxon>Suessiaceae</taxon>
        <taxon>Polarella</taxon>
    </lineage>
</organism>
<reference evidence="2" key="1">
    <citation type="submission" date="2021-02" db="EMBL/GenBank/DDBJ databases">
        <authorList>
            <person name="Dougan E. K."/>
            <person name="Rhodes N."/>
            <person name="Thang M."/>
            <person name="Chan C."/>
        </authorList>
    </citation>
    <scope>NUCLEOTIDE SEQUENCE</scope>
</reference>
<dbReference type="EMBL" id="CAJNNV010014568">
    <property type="protein sequence ID" value="CAE8602706.1"/>
    <property type="molecule type" value="Genomic_DNA"/>
</dbReference>
<name>A0A813EY21_POLGL</name>